<dbReference type="RefSeq" id="WP_220299780.1">
    <property type="nucleotide sequence ID" value="NZ_JAEUAW010000003.1"/>
</dbReference>
<dbReference type="Gene3D" id="2.60.120.10">
    <property type="entry name" value="Jelly Rolls"/>
    <property type="match status" value="2"/>
</dbReference>
<dbReference type="NCBIfam" id="TIGR00218">
    <property type="entry name" value="manA"/>
    <property type="match status" value="1"/>
</dbReference>
<dbReference type="PANTHER" id="PTHR10309:SF0">
    <property type="entry name" value="MANNOSE-6-PHOSPHATE ISOMERASE"/>
    <property type="match status" value="1"/>
</dbReference>
<keyword evidence="7 13" id="KW-0413">Isomerase</keyword>
<dbReference type="EC" id="5.3.1.8" evidence="4"/>
<dbReference type="InterPro" id="IPR001250">
    <property type="entry name" value="Man6P_Isoase-1"/>
</dbReference>
<dbReference type="InterPro" id="IPR049071">
    <property type="entry name" value="MPI_cupin_dom"/>
</dbReference>
<evidence type="ECO:0000256" key="2">
    <source>
        <dbReference type="ARBA" id="ARBA00001947"/>
    </source>
</evidence>
<dbReference type="PANTHER" id="PTHR10309">
    <property type="entry name" value="MANNOSE-6-PHOSPHATE ISOMERASE"/>
    <property type="match status" value="1"/>
</dbReference>
<dbReference type="Proteomes" id="UP001196843">
    <property type="component" value="Unassembled WGS sequence"/>
</dbReference>
<evidence type="ECO:0000313" key="14">
    <source>
        <dbReference type="Proteomes" id="UP001196843"/>
    </source>
</evidence>
<comment type="caution">
    <text evidence="13">The sequence shown here is derived from an EMBL/GenBank/DDBJ whole genome shotgun (WGS) entry which is preliminary data.</text>
</comment>
<keyword evidence="5" id="KW-0479">Metal-binding</keyword>
<feature type="compositionally biased region" description="Basic and acidic residues" evidence="10">
    <location>
        <begin position="108"/>
        <end position="122"/>
    </location>
</feature>
<keyword evidence="14" id="KW-1185">Reference proteome</keyword>
<dbReference type="CDD" id="cd07011">
    <property type="entry name" value="cupin_PMI_type_I_N"/>
    <property type="match status" value="1"/>
</dbReference>
<evidence type="ECO:0000256" key="5">
    <source>
        <dbReference type="ARBA" id="ARBA00022723"/>
    </source>
</evidence>
<dbReference type="EMBL" id="JAEUAW010000003">
    <property type="protein sequence ID" value="MBW9093059.1"/>
    <property type="molecule type" value="Genomic_DNA"/>
</dbReference>
<dbReference type="Pfam" id="PF21621">
    <property type="entry name" value="MPI_cupin_dom"/>
    <property type="match status" value="1"/>
</dbReference>
<sequence>MLTRISADSKKYRWGSPTAIPELLGAPIDGEPHAELWLGAHPDSITRLVDRTEAQPETLNEWIREQAGTALGSGSRLPFLLKLLAADQPLSLQAHPALERARASFAEEESRGVPRDSPSRNYKDPWHKPELIVALHDGFEGLCGFRPVDQTDDFLSRLSDGEDLIAHLRTRLKGDGLEGAVRWVLTDRPAGLVPELVKAASSRDVGRWDNEGRLLQRLDAQYPGDPGVAVASLLNFAILRKGEALFLPAGNVHAYVKGLGVEVMASSDNVLRGGLTSKHVDVDEFLDVVQFSPLPSPIVHGRRDPSGYVDYTVPIDDFRLIRVDADTVTTIELSRAAIALVVEGRATLRQGASSVALTRGQSVFITPSESTVSVGSSGTVFIATGEEPS</sequence>
<dbReference type="PIRSF" id="PIRSF001480">
    <property type="entry name" value="Mannose-6-phosphate_isomerase"/>
    <property type="match status" value="1"/>
</dbReference>
<feature type="domain" description="Mannose-6-phosphate isomerase cupin" evidence="12">
    <location>
        <begin position="315"/>
        <end position="380"/>
    </location>
</feature>
<evidence type="ECO:0000259" key="11">
    <source>
        <dbReference type="Pfam" id="PF20511"/>
    </source>
</evidence>
<feature type="domain" description="Phosphomannose isomerase type I catalytic" evidence="11">
    <location>
        <begin position="3"/>
        <end position="148"/>
    </location>
</feature>
<feature type="region of interest" description="Disordered" evidence="10">
    <location>
        <begin position="103"/>
        <end position="122"/>
    </location>
</feature>
<dbReference type="Pfam" id="PF20511">
    <property type="entry name" value="PMI_typeI_cat"/>
    <property type="match status" value="1"/>
</dbReference>
<evidence type="ECO:0000256" key="7">
    <source>
        <dbReference type="ARBA" id="ARBA00023235"/>
    </source>
</evidence>
<dbReference type="SUPFAM" id="SSF51182">
    <property type="entry name" value="RmlC-like cupins"/>
    <property type="match status" value="1"/>
</dbReference>
<dbReference type="InterPro" id="IPR011051">
    <property type="entry name" value="RmlC_Cupin_sf"/>
</dbReference>
<evidence type="ECO:0000256" key="8">
    <source>
        <dbReference type="ARBA" id="ARBA00029741"/>
    </source>
</evidence>
<evidence type="ECO:0000256" key="6">
    <source>
        <dbReference type="ARBA" id="ARBA00022833"/>
    </source>
</evidence>
<dbReference type="GO" id="GO:0004476">
    <property type="term" value="F:mannose-6-phosphate isomerase activity"/>
    <property type="evidence" value="ECO:0007669"/>
    <property type="project" value="UniProtKB-EC"/>
</dbReference>
<evidence type="ECO:0000256" key="9">
    <source>
        <dbReference type="ARBA" id="ARBA00030762"/>
    </source>
</evidence>
<reference evidence="13 14" key="1">
    <citation type="journal article" date="2021" name="MBio">
        <title>Poor Competitiveness of Bradyrhizobium in Pigeon Pea Root Colonization in Indian Soils.</title>
        <authorList>
            <person name="Chalasani D."/>
            <person name="Basu A."/>
            <person name="Pullabhotla S.V.S.R.N."/>
            <person name="Jorrin B."/>
            <person name="Neal A.L."/>
            <person name="Poole P.S."/>
            <person name="Podile A.R."/>
            <person name="Tkacz A."/>
        </authorList>
    </citation>
    <scope>NUCLEOTIDE SEQUENCE [LARGE SCALE GENOMIC DNA]</scope>
    <source>
        <strain evidence="13 14">HU14</strain>
    </source>
</reference>
<name>A0ABS7HKT2_9MICO</name>
<accession>A0ABS7HKT2</accession>
<comment type="catalytic activity">
    <reaction evidence="1">
        <text>D-mannose 6-phosphate = D-fructose 6-phosphate</text>
        <dbReference type="Rhea" id="RHEA:12356"/>
        <dbReference type="ChEBI" id="CHEBI:58735"/>
        <dbReference type="ChEBI" id="CHEBI:61527"/>
        <dbReference type="EC" id="5.3.1.8"/>
    </reaction>
</comment>
<dbReference type="PRINTS" id="PR00714">
    <property type="entry name" value="MAN6PISMRASE"/>
</dbReference>
<evidence type="ECO:0000256" key="4">
    <source>
        <dbReference type="ARBA" id="ARBA00011956"/>
    </source>
</evidence>
<evidence type="ECO:0000256" key="10">
    <source>
        <dbReference type="SAM" id="MobiDB-lite"/>
    </source>
</evidence>
<dbReference type="Gene3D" id="1.10.441.10">
    <property type="entry name" value="Phosphomannose Isomerase, domain 2"/>
    <property type="match status" value="1"/>
</dbReference>
<protein>
    <recommendedName>
        <fullName evidence="4">mannose-6-phosphate isomerase</fullName>
        <ecNumber evidence="4">5.3.1.8</ecNumber>
    </recommendedName>
    <alternativeName>
        <fullName evidence="8">Phosphohexomutase</fullName>
    </alternativeName>
    <alternativeName>
        <fullName evidence="9">Phosphomannose isomerase</fullName>
    </alternativeName>
</protein>
<proteinExistence type="inferred from homology"/>
<evidence type="ECO:0000256" key="1">
    <source>
        <dbReference type="ARBA" id="ARBA00000757"/>
    </source>
</evidence>
<dbReference type="InterPro" id="IPR016305">
    <property type="entry name" value="Mannose-6-P_Isomerase"/>
</dbReference>
<evidence type="ECO:0000313" key="13">
    <source>
        <dbReference type="EMBL" id="MBW9093059.1"/>
    </source>
</evidence>
<keyword evidence="6" id="KW-0862">Zinc</keyword>
<dbReference type="InterPro" id="IPR046457">
    <property type="entry name" value="PMI_typeI_cat"/>
</dbReference>
<organism evidence="13 14">
    <name type="scientific">Microbacterium jejuense</name>
    <dbReference type="NCBI Taxonomy" id="1263637"/>
    <lineage>
        <taxon>Bacteria</taxon>
        <taxon>Bacillati</taxon>
        <taxon>Actinomycetota</taxon>
        <taxon>Actinomycetes</taxon>
        <taxon>Micrococcales</taxon>
        <taxon>Microbacteriaceae</taxon>
        <taxon>Microbacterium</taxon>
    </lineage>
</organism>
<evidence type="ECO:0000256" key="3">
    <source>
        <dbReference type="ARBA" id="ARBA00010772"/>
    </source>
</evidence>
<dbReference type="InterPro" id="IPR014710">
    <property type="entry name" value="RmlC-like_jellyroll"/>
</dbReference>
<comment type="similarity">
    <text evidence="3">Belongs to the mannose-6-phosphate isomerase type 1 family.</text>
</comment>
<evidence type="ECO:0000259" key="12">
    <source>
        <dbReference type="Pfam" id="PF21621"/>
    </source>
</evidence>
<comment type="cofactor">
    <cofactor evidence="2">
        <name>Zn(2+)</name>
        <dbReference type="ChEBI" id="CHEBI:29105"/>
    </cofactor>
</comment>
<gene>
    <name evidence="13" type="primary">manA</name>
    <name evidence="13" type="ORF">JNB62_05135</name>
</gene>